<name>A0A979G596_CHIPD</name>
<dbReference type="SUPFAM" id="SSF52540">
    <property type="entry name" value="P-loop containing nucleoside triphosphate hydrolases"/>
    <property type="match status" value="1"/>
</dbReference>
<dbReference type="InterPro" id="IPR027417">
    <property type="entry name" value="P-loop_NTPase"/>
</dbReference>
<dbReference type="KEGG" id="cpi:Cpin_3557"/>
<dbReference type="Proteomes" id="UP000002215">
    <property type="component" value="Chromosome"/>
</dbReference>
<dbReference type="AlphaFoldDB" id="A0A979G596"/>
<dbReference type="EMBL" id="CP001699">
    <property type="protein sequence ID" value="ACU61021.1"/>
    <property type="molecule type" value="Genomic_DNA"/>
</dbReference>
<evidence type="ECO:0000313" key="1">
    <source>
        <dbReference type="EMBL" id="ACU61021.1"/>
    </source>
</evidence>
<evidence type="ECO:0000313" key="2">
    <source>
        <dbReference type="Proteomes" id="UP000002215"/>
    </source>
</evidence>
<dbReference type="Gene3D" id="3.40.50.300">
    <property type="entry name" value="P-loop containing nucleotide triphosphate hydrolases"/>
    <property type="match status" value="1"/>
</dbReference>
<reference evidence="2" key="1">
    <citation type="submission" date="2009-08" db="EMBL/GenBank/DDBJ databases">
        <title>The complete genome of Chitinophaga pinensis DSM 2588.</title>
        <authorList>
            <consortium name="US DOE Joint Genome Institute (JGI-PGF)"/>
            <person name="Lucas S."/>
            <person name="Copeland A."/>
            <person name="Lapidus A."/>
            <person name="Glavina del Rio T."/>
            <person name="Dalin E."/>
            <person name="Tice H."/>
            <person name="Bruce D."/>
            <person name="Goodwin L."/>
            <person name="Pitluck S."/>
            <person name="Kyrpides N."/>
            <person name="Mavromatis K."/>
            <person name="Ivanova N."/>
            <person name="Mikhailova N."/>
            <person name="Sims D."/>
            <person name="Meinche L."/>
            <person name="Brettin T."/>
            <person name="Detter J.C."/>
            <person name="Han C."/>
            <person name="Larimer F."/>
            <person name="Land M."/>
            <person name="Hauser L."/>
            <person name="Markowitz V."/>
            <person name="Cheng J.-F."/>
            <person name="Hugenholtz P."/>
            <person name="Woyke T."/>
            <person name="Wu D."/>
            <person name="Spring S."/>
            <person name="Klenk H.-P."/>
            <person name="Eisen J.A."/>
        </authorList>
    </citation>
    <scope>NUCLEOTIDE SEQUENCE [LARGE SCALE GENOMIC DNA]</scope>
    <source>
        <strain evidence="2">ATCC 43595 / DSM 2588 / LMG 13176 / NBRC 15968 / NCIMB 11800 / UQM 2034</strain>
    </source>
</reference>
<gene>
    <name evidence="1" type="ordered locus">Cpin_3557</name>
</gene>
<proteinExistence type="predicted"/>
<evidence type="ECO:0008006" key="3">
    <source>
        <dbReference type="Google" id="ProtNLM"/>
    </source>
</evidence>
<reference evidence="1 2" key="2">
    <citation type="journal article" date="2010" name="Stand. Genomic Sci.">
        <title>Complete genome sequence of Chitinophaga pinensis type strain (UQM 2034).</title>
        <authorList>
            <person name="Glavina Del Rio T."/>
            <person name="Abt B."/>
            <person name="Spring S."/>
            <person name="Lapidus A."/>
            <person name="Nolan M."/>
            <person name="Tice H."/>
            <person name="Copeland A."/>
            <person name="Cheng J.F."/>
            <person name="Chen F."/>
            <person name="Bruce D."/>
            <person name="Goodwin L."/>
            <person name="Pitluck S."/>
            <person name="Ivanova N."/>
            <person name="Mavromatis K."/>
            <person name="Mikhailova N."/>
            <person name="Pati A."/>
            <person name="Chen A."/>
            <person name="Palaniappan K."/>
            <person name="Land M."/>
            <person name="Hauser L."/>
            <person name="Chang Y.J."/>
            <person name="Jeffries C.D."/>
            <person name="Chain P."/>
            <person name="Saunders E."/>
            <person name="Detter J.C."/>
            <person name="Brettin T."/>
            <person name="Rohde M."/>
            <person name="Goker M."/>
            <person name="Bristow J."/>
            <person name="Eisen J.A."/>
            <person name="Markowitz V."/>
            <person name="Hugenholtz P."/>
            <person name="Kyrpides N.C."/>
            <person name="Klenk H.P."/>
            <person name="Lucas S."/>
        </authorList>
    </citation>
    <scope>NUCLEOTIDE SEQUENCE [LARGE SCALE GENOMIC DNA]</scope>
    <source>
        <strain evidence="2">ATCC 43595 / DSM 2588 / LMG 13176 / NBRC 15968 / NCIMB 11800 / UQM 2034</strain>
    </source>
</reference>
<dbReference type="RefSeq" id="WP_012791194.1">
    <property type="nucleotide sequence ID" value="NC_013132.1"/>
</dbReference>
<protein>
    <recommendedName>
        <fullName evidence="3">Orc1-like AAA ATPase domain-containing protein</fullName>
    </recommendedName>
</protein>
<accession>A0A979G596</accession>
<organism evidence="1 2">
    <name type="scientific">Chitinophaga pinensis (strain ATCC 43595 / DSM 2588 / LMG 13176 / NBRC 15968 / NCIMB 11800 / UQM 2034)</name>
    <dbReference type="NCBI Taxonomy" id="485918"/>
    <lineage>
        <taxon>Bacteria</taxon>
        <taxon>Pseudomonadati</taxon>
        <taxon>Bacteroidota</taxon>
        <taxon>Chitinophagia</taxon>
        <taxon>Chitinophagales</taxon>
        <taxon>Chitinophagaceae</taxon>
        <taxon>Chitinophaga</taxon>
    </lineage>
</organism>
<dbReference type="OrthoDB" id="8251210at2"/>
<sequence>MEKNQTTADILARYVQKRKEKETGSPKQTPDPQLHSYLQAAAVLHCFEPETLRPLDSQYAHPQLRVLLYDHITHVAGGLGSGSFALKMPVRQQALRQLGTKAAMAEALKANPQHTITDLQKTFETYVNSQEQHYDVTGMKYQELTLLCQLVTWLDGLDPQLPRLTDLLPLLERKSVLAGFEHLVDDNFMGRQDELKQLREFIHIGEQKRSLADKILEEFIVANPDPDRKPILSICGPGGIGKSALLARLLMENSVGKKAQRIPFAYLAFDQPTLRIEAPFTILLEAISQLELQLPEHKTHFDDFRNEVRSFRDDQGSIKSRGLTFDTRAGRINVSMGITQSLYQHFGVLLQKLQTDFNQAVLLVLDTFEEVEYRDKESLSGFWTMLQEIHQVYPLFSVIIAGRTSVQDMRGDTGFVEEIHLEHLKTADSIQLLKNLGIEATTAATVVEHIGGNPLSLRLAANLITSMQQSGERLAFDDFTYNSALTFELNEQLIQGQLYNRILNHIHDENVRKLAHPGMALRVISPEIILRVLAPICELPVNNLDEAFRLFEDLKREHALVRIGPEDTLIYRPEIRQAMIKLLQQDKFDQLRELHLAAIDYYANKDGIPARAEEMYHRLALGEDPPYILRDRWMDGIESAIVPNLREYSATMQAWLASVISLEVSRNVYMHSSLLEWENNITRKVQKALAQYDIDVALDLLHERDDRSDTSPLYALEAKALLIREDPEGAAKILRQGITQVAGGANPGRLAELYWLYAQVWLLKGNHNEAIALLGLAERAVSKLTYPIAQMQILSHLLKITTDNNGTAVQIRDLRTRLNNAAKKLTIHYSHQDAFVIRLAKFYLQDEFPDTYDILDMFETGTQEVWNDMLTNENIRGLDEFRGDWEQGDQFETYQSLA</sequence>